<protein>
    <submittedName>
        <fullName evidence="1">Uncharacterized protein</fullName>
    </submittedName>
</protein>
<reference evidence="1 2" key="1">
    <citation type="journal article" date="2019" name="Genome Biol. Evol.">
        <title>Insights into the evolution of the New World diploid cottons (Gossypium, subgenus Houzingenia) based on genome sequencing.</title>
        <authorList>
            <person name="Grover C.E."/>
            <person name="Arick M.A. 2nd"/>
            <person name="Thrash A."/>
            <person name="Conover J.L."/>
            <person name="Sanders W.S."/>
            <person name="Peterson D.G."/>
            <person name="Frelichowski J.E."/>
            <person name="Scheffler J.A."/>
            <person name="Scheffler B.E."/>
            <person name="Wendel J.F."/>
        </authorList>
    </citation>
    <scope>NUCLEOTIDE SEQUENCE [LARGE SCALE GENOMIC DNA]</scope>
    <source>
        <strain evidence="1">1</strain>
        <tissue evidence="1">Leaf</tissue>
    </source>
</reference>
<dbReference type="AlphaFoldDB" id="A0A7J9MWL0"/>
<dbReference type="OrthoDB" id="996626at2759"/>
<dbReference type="EMBL" id="JABFAF010019887">
    <property type="protein sequence ID" value="MBA0875513.1"/>
    <property type="molecule type" value="Genomic_DNA"/>
</dbReference>
<keyword evidence="2" id="KW-1185">Reference proteome</keyword>
<comment type="caution">
    <text evidence="1">The sequence shown here is derived from an EMBL/GenBank/DDBJ whole genome shotgun (WGS) entry which is preliminary data.</text>
</comment>
<evidence type="ECO:0000313" key="2">
    <source>
        <dbReference type="Proteomes" id="UP000593576"/>
    </source>
</evidence>
<gene>
    <name evidence="1" type="ORF">Goshw_018519</name>
</gene>
<proteinExistence type="predicted"/>
<dbReference type="Proteomes" id="UP000593576">
    <property type="component" value="Unassembled WGS sequence"/>
</dbReference>
<organism evidence="1 2">
    <name type="scientific">Gossypium schwendimanii</name>
    <name type="common">Cotton</name>
    <dbReference type="NCBI Taxonomy" id="34291"/>
    <lineage>
        <taxon>Eukaryota</taxon>
        <taxon>Viridiplantae</taxon>
        <taxon>Streptophyta</taxon>
        <taxon>Embryophyta</taxon>
        <taxon>Tracheophyta</taxon>
        <taxon>Spermatophyta</taxon>
        <taxon>Magnoliopsida</taxon>
        <taxon>eudicotyledons</taxon>
        <taxon>Gunneridae</taxon>
        <taxon>Pentapetalae</taxon>
        <taxon>rosids</taxon>
        <taxon>malvids</taxon>
        <taxon>Malvales</taxon>
        <taxon>Malvaceae</taxon>
        <taxon>Malvoideae</taxon>
        <taxon>Gossypium</taxon>
    </lineage>
</organism>
<accession>A0A7J9MWL0</accession>
<sequence>ADDHVLEGFTHNLSKSLDTEIHGYLQDARFLHVSCMLGGCKLDHTLINALDESVVTGSTVVLGKENLCETFLGKVNRGHSNARQISKFGIHKVATTPSRLQRMQMIELGISYVNRSLPAPAAVMGVVVTTISMFPSERLLYIPIGDKVELWVELCGTNEAARRYPATIRSTLESRECVPLEFLAIRSMWEVKMPLIVYVAVEMHEIIPTDATV</sequence>
<feature type="non-terminal residue" evidence="1">
    <location>
        <position position="213"/>
    </location>
</feature>
<name>A0A7J9MWL0_GOSSC</name>
<evidence type="ECO:0000313" key="1">
    <source>
        <dbReference type="EMBL" id="MBA0875513.1"/>
    </source>
</evidence>